<evidence type="ECO:0000313" key="2">
    <source>
        <dbReference type="EMBL" id="RDX92892.1"/>
    </source>
</evidence>
<sequence>MDARLLSFEEKGLKTGNNPLPTKARSRIIHNILSQTEQEAPNQDDDFVGLQVVLHIDLDAINNSLSNIHDGGEEVDRQLLDQIDFDEPNEDGYITTVSEIESDFNDINTFEMTDKGTSDDRIPPNRGRSCVVGGRGQPTINSPTSTIHISMSESTIPILPLLMVQEEP</sequence>
<feature type="non-terminal residue" evidence="2">
    <location>
        <position position="1"/>
    </location>
</feature>
<reference evidence="2" key="1">
    <citation type="submission" date="2018-05" db="EMBL/GenBank/DDBJ databases">
        <title>Draft genome of Mucuna pruriens seed.</title>
        <authorList>
            <person name="Nnadi N.E."/>
            <person name="Vos R."/>
            <person name="Hasami M.H."/>
            <person name="Devisetty U.K."/>
            <person name="Aguiy J.C."/>
        </authorList>
    </citation>
    <scope>NUCLEOTIDE SEQUENCE [LARGE SCALE GENOMIC DNA]</scope>
    <source>
        <strain evidence="2">JCA_2017</strain>
    </source>
</reference>
<evidence type="ECO:0000256" key="1">
    <source>
        <dbReference type="SAM" id="MobiDB-lite"/>
    </source>
</evidence>
<accession>A0A371GQS2</accession>
<evidence type="ECO:0000313" key="3">
    <source>
        <dbReference type="Proteomes" id="UP000257109"/>
    </source>
</evidence>
<gene>
    <name evidence="2" type="ORF">CR513_24919</name>
</gene>
<protein>
    <submittedName>
        <fullName evidence="2">Uncharacterized protein</fullName>
    </submittedName>
</protein>
<proteinExistence type="predicted"/>
<feature type="region of interest" description="Disordered" evidence="1">
    <location>
        <begin position="114"/>
        <end position="142"/>
    </location>
</feature>
<feature type="compositionally biased region" description="Basic and acidic residues" evidence="1">
    <location>
        <begin position="114"/>
        <end position="123"/>
    </location>
</feature>
<name>A0A371GQS2_MUCPR</name>
<comment type="caution">
    <text evidence="2">The sequence shown here is derived from an EMBL/GenBank/DDBJ whole genome shotgun (WGS) entry which is preliminary data.</text>
</comment>
<organism evidence="2 3">
    <name type="scientific">Mucuna pruriens</name>
    <name type="common">Velvet bean</name>
    <name type="synonym">Dolichos pruriens</name>
    <dbReference type="NCBI Taxonomy" id="157652"/>
    <lineage>
        <taxon>Eukaryota</taxon>
        <taxon>Viridiplantae</taxon>
        <taxon>Streptophyta</taxon>
        <taxon>Embryophyta</taxon>
        <taxon>Tracheophyta</taxon>
        <taxon>Spermatophyta</taxon>
        <taxon>Magnoliopsida</taxon>
        <taxon>eudicotyledons</taxon>
        <taxon>Gunneridae</taxon>
        <taxon>Pentapetalae</taxon>
        <taxon>rosids</taxon>
        <taxon>fabids</taxon>
        <taxon>Fabales</taxon>
        <taxon>Fabaceae</taxon>
        <taxon>Papilionoideae</taxon>
        <taxon>50 kb inversion clade</taxon>
        <taxon>NPAAA clade</taxon>
        <taxon>indigoferoid/millettioid clade</taxon>
        <taxon>Phaseoleae</taxon>
        <taxon>Mucuna</taxon>
    </lineage>
</organism>
<dbReference type="EMBL" id="QJKJ01004747">
    <property type="protein sequence ID" value="RDX92892.1"/>
    <property type="molecule type" value="Genomic_DNA"/>
</dbReference>
<dbReference type="Proteomes" id="UP000257109">
    <property type="component" value="Unassembled WGS sequence"/>
</dbReference>
<keyword evidence="3" id="KW-1185">Reference proteome</keyword>
<dbReference type="AlphaFoldDB" id="A0A371GQS2"/>